<keyword evidence="7" id="KW-0813">Transport</keyword>
<feature type="compositionally biased region" description="Basic residues" evidence="14">
    <location>
        <begin position="1"/>
        <end position="13"/>
    </location>
</feature>
<dbReference type="NCBIfam" id="TIGR01525">
    <property type="entry name" value="ATPase-IB_hvy"/>
    <property type="match status" value="1"/>
</dbReference>
<accession>U4KR73</accession>
<dbReference type="KEGG" id="abra:BN85304770"/>
<dbReference type="PANTHER" id="PTHR43520:SF8">
    <property type="entry name" value="P-TYPE CU(+) TRANSPORTER"/>
    <property type="match status" value="1"/>
</dbReference>
<dbReference type="GO" id="GO:0005507">
    <property type="term" value="F:copper ion binding"/>
    <property type="evidence" value="ECO:0007669"/>
    <property type="project" value="TreeGrafter"/>
</dbReference>
<dbReference type="Gene3D" id="3.40.1110.10">
    <property type="entry name" value="Calcium-transporting ATPase, cytoplasmic domain N"/>
    <property type="match status" value="1"/>
</dbReference>
<dbReference type="Proteomes" id="UP000032737">
    <property type="component" value="Chromosome"/>
</dbReference>
<keyword evidence="12 13" id="KW-0472">Membrane</keyword>
<evidence type="ECO:0000256" key="7">
    <source>
        <dbReference type="ARBA" id="ARBA00022796"/>
    </source>
</evidence>
<dbReference type="EC" id="3.6.3.4" evidence="16"/>
<keyword evidence="11" id="KW-0186">Copper</keyword>
<evidence type="ECO:0000313" key="17">
    <source>
        <dbReference type="Proteomes" id="UP000032737"/>
    </source>
</evidence>
<evidence type="ECO:0000256" key="14">
    <source>
        <dbReference type="SAM" id="MobiDB-lite"/>
    </source>
</evidence>
<dbReference type="Gene3D" id="3.40.50.1000">
    <property type="entry name" value="HAD superfamily/HAD-like"/>
    <property type="match status" value="1"/>
</dbReference>
<evidence type="ECO:0000256" key="2">
    <source>
        <dbReference type="ARBA" id="ARBA00006024"/>
    </source>
</evidence>
<feature type="compositionally biased region" description="Basic and acidic residues" evidence="14">
    <location>
        <begin position="30"/>
        <end position="42"/>
    </location>
</feature>
<dbReference type="GO" id="GO:0016887">
    <property type="term" value="F:ATP hydrolysis activity"/>
    <property type="evidence" value="ECO:0007669"/>
    <property type="project" value="InterPro"/>
</dbReference>
<dbReference type="InterPro" id="IPR023214">
    <property type="entry name" value="HAD_sf"/>
</dbReference>
<dbReference type="GO" id="GO:0005886">
    <property type="term" value="C:plasma membrane"/>
    <property type="evidence" value="ECO:0007669"/>
    <property type="project" value="UniProtKB-SubCell"/>
</dbReference>
<feature type="transmembrane region" description="Helical" evidence="13">
    <location>
        <begin position="658"/>
        <end position="681"/>
    </location>
</feature>
<dbReference type="InterPro" id="IPR023298">
    <property type="entry name" value="ATPase_P-typ_TM_dom_sf"/>
</dbReference>
<feature type="transmembrane region" description="Helical" evidence="13">
    <location>
        <begin position="167"/>
        <end position="184"/>
    </location>
</feature>
<reference evidence="16 17" key="1">
    <citation type="journal article" date="2013" name="J. Mol. Microbiol. Biotechnol.">
        <title>Analysis of the Complete Genomes of Acholeplasma brassicae , A. palmae and A. laidlawii and Their Comparison to the Obligate Parasites from ' Candidatus Phytoplasma'.</title>
        <authorList>
            <person name="Kube M."/>
            <person name="Siewert C."/>
            <person name="Migdoll A.M."/>
            <person name="Duduk B."/>
            <person name="Holz S."/>
            <person name="Rabus R."/>
            <person name="Seemuller E."/>
            <person name="Mitrovic J."/>
            <person name="Muller I."/>
            <person name="Buttner C."/>
            <person name="Reinhardt R."/>
        </authorList>
    </citation>
    <scope>NUCLEOTIDE SEQUENCE [LARGE SCALE GENOMIC DNA]</scope>
    <source>
        <strain evidence="17">0502</strain>
    </source>
</reference>
<dbReference type="InterPro" id="IPR044492">
    <property type="entry name" value="P_typ_ATPase_HD_dom"/>
</dbReference>
<dbReference type="Gene3D" id="2.70.150.10">
    <property type="entry name" value="Calcium-transporting ATPase, cytoplasmic transduction domain A"/>
    <property type="match status" value="1"/>
</dbReference>
<dbReference type="NCBIfam" id="TIGR01511">
    <property type="entry name" value="ATPase-IB1_Cu"/>
    <property type="match status" value="1"/>
</dbReference>
<evidence type="ECO:0000313" key="16">
    <source>
        <dbReference type="EMBL" id="CCV65498.1"/>
    </source>
</evidence>
<dbReference type="PRINTS" id="PR00119">
    <property type="entry name" value="CATATPASE"/>
</dbReference>
<dbReference type="PROSITE" id="PS00154">
    <property type="entry name" value="ATPASE_E1_E2"/>
    <property type="match status" value="1"/>
</dbReference>
<dbReference type="InterPro" id="IPR018303">
    <property type="entry name" value="ATPase_P-typ_P_site"/>
</dbReference>
<feature type="transmembrane region" description="Helical" evidence="13">
    <location>
        <begin position="138"/>
        <end position="161"/>
    </location>
</feature>
<dbReference type="SFLD" id="SFLDF00027">
    <property type="entry name" value="p-type_atpase"/>
    <property type="match status" value="1"/>
</dbReference>
<proteinExistence type="inferred from homology"/>
<dbReference type="InterPro" id="IPR027256">
    <property type="entry name" value="P-typ_ATPase_IB"/>
</dbReference>
<feature type="transmembrane region" description="Helical" evidence="13">
    <location>
        <begin position="76"/>
        <end position="93"/>
    </location>
</feature>
<organism evidence="16 17">
    <name type="scientific">Acholeplasma brassicae</name>
    <dbReference type="NCBI Taxonomy" id="61635"/>
    <lineage>
        <taxon>Bacteria</taxon>
        <taxon>Bacillati</taxon>
        <taxon>Mycoplasmatota</taxon>
        <taxon>Mollicutes</taxon>
        <taxon>Acholeplasmatales</taxon>
        <taxon>Acholeplasmataceae</taxon>
        <taxon>Acholeplasma</taxon>
    </lineage>
</organism>
<evidence type="ECO:0000259" key="15">
    <source>
        <dbReference type="Pfam" id="PF00122"/>
    </source>
</evidence>
<keyword evidence="4 13" id="KW-0812">Transmembrane</keyword>
<dbReference type="PANTHER" id="PTHR43520">
    <property type="entry name" value="ATP7, ISOFORM B"/>
    <property type="match status" value="1"/>
</dbReference>
<evidence type="ECO:0000256" key="10">
    <source>
        <dbReference type="ARBA" id="ARBA00022989"/>
    </source>
</evidence>
<dbReference type="InterPro" id="IPR036412">
    <property type="entry name" value="HAD-like_sf"/>
</dbReference>
<feature type="transmembrane region" description="Helical" evidence="13">
    <location>
        <begin position="322"/>
        <end position="341"/>
    </location>
</feature>
<dbReference type="SFLD" id="SFLDS00003">
    <property type="entry name" value="Haloacid_Dehalogenase"/>
    <property type="match status" value="1"/>
</dbReference>
<feature type="transmembrane region" description="Helical" evidence="13">
    <location>
        <begin position="353"/>
        <end position="379"/>
    </location>
</feature>
<keyword evidence="8 13" id="KW-0067">ATP-binding</keyword>
<feature type="transmembrane region" description="Helical" evidence="13">
    <location>
        <begin position="105"/>
        <end position="126"/>
    </location>
</feature>
<dbReference type="SFLD" id="SFLDG00002">
    <property type="entry name" value="C1.7:_P-type_atpase_like"/>
    <property type="match status" value="1"/>
</dbReference>
<keyword evidence="5 13" id="KW-0479">Metal-binding</keyword>
<dbReference type="SUPFAM" id="SSF56784">
    <property type="entry name" value="HAD-like"/>
    <property type="match status" value="1"/>
</dbReference>
<keyword evidence="9" id="KW-1278">Translocase</keyword>
<evidence type="ECO:0000256" key="6">
    <source>
        <dbReference type="ARBA" id="ARBA00022741"/>
    </source>
</evidence>
<feature type="region of interest" description="Disordered" evidence="14">
    <location>
        <begin position="30"/>
        <end position="61"/>
    </location>
</feature>
<dbReference type="AlphaFoldDB" id="U4KR73"/>
<keyword evidence="6 13" id="KW-0547">Nucleotide-binding</keyword>
<dbReference type="EMBL" id="FO681348">
    <property type="protein sequence ID" value="CCV65498.1"/>
    <property type="molecule type" value="Genomic_DNA"/>
</dbReference>
<keyword evidence="7" id="KW-0187">Copper transport</keyword>
<gene>
    <name evidence="16" type="ORF">BN85304770</name>
</gene>
<dbReference type="NCBIfam" id="TIGR01494">
    <property type="entry name" value="ATPase_P-type"/>
    <property type="match status" value="1"/>
</dbReference>
<protein>
    <submittedName>
        <fullName evidence="16">Copper-translocating P-type ATPase</fullName>
        <ecNumber evidence="16">3.6.3.4</ecNumber>
    </submittedName>
</protein>
<keyword evidence="17" id="KW-1185">Reference proteome</keyword>
<evidence type="ECO:0000256" key="13">
    <source>
        <dbReference type="RuleBase" id="RU362081"/>
    </source>
</evidence>
<feature type="compositionally biased region" description="Basic and acidic residues" evidence="14">
    <location>
        <begin position="50"/>
        <end position="61"/>
    </location>
</feature>
<evidence type="ECO:0000256" key="1">
    <source>
        <dbReference type="ARBA" id="ARBA00004651"/>
    </source>
</evidence>
<dbReference type="SUPFAM" id="SSF81653">
    <property type="entry name" value="Calcium ATPase, transduction domain A"/>
    <property type="match status" value="1"/>
</dbReference>
<evidence type="ECO:0000256" key="3">
    <source>
        <dbReference type="ARBA" id="ARBA00022475"/>
    </source>
</evidence>
<sequence>MDKHEHNHHHHKDNKNEHIDHNKVGMNHETQDAHHHHHEEIHHHHHKDSQKHTEHQNHDNHHDHHAMMVKDFKRRFLISLILLVPILTLSPMIQEFLELNLRFTGDLYILLILSTVLFIYGGSPFFKGTFEEMKQKAPAMMSLIGLAIVVSYIYSAYTVIFQTGQDFFWELSTLISIMLLGHWIEMKSVLGASRALEELLKLMPEEAHVIDQDGHINDISITQVKVGMILLVRPGEKVPIDGKIIEGKSSVNESMLTGESVPVDKSPGDELIGGSINAEGSLKYKVTRIGDETFLSQVIKLVRDAQKTRSKTQRIADIAAKYLFYVALLGGVSTFVIWTLLGKDIGFAMERAVTVVIISCPHALGLATPLVTAVSSSIGAKHGLLIRNRANFENARKINTIVFDKTGTLTKGEFGISKIEGLSLSENELLSLAYAIENESEHPIAKAIVRAAKDRKVQLQKGRDIKAIPGKGLVGIVQQSTVEIVSPGYIKELNIPFDNSTYETLANQGNTVIFVLKDKNLIGYIALNDMIRETSQEAIESLKEMGIDSYMLTGDNQKVANEVAKKIGIKNVFAEVLPDQKSDKIESLTKEGRLVAMTGDGINDAPALAKAHLGIAIGAGTDVAIETADVILVKSNPMDVVNIIKLSKSTYKKMIQNLVWATGYNIIAIPLAAGVLSSIGILLSPAVGAVLMSLSTVIVAINARLLKI</sequence>
<dbReference type="OrthoDB" id="9813266at2"/>
<dbReference type="RefSeq" id="WP_030004357.1">
    <property type="nucleotide sequence ID" value="NC_022549.1"/>
</dbReference>
<evidence type="ECO:0000256" key="12">
    <source>
        <dbReference type="ARBA" id="ARBA00023136"/>
    </source>
</evidence>
<comment type="similarity">
    <text evidence="2 13">Belongs to the cation transport ATPase (P-type) (TC 3.A.3) family. Type IB subfamily.</text>
</comment>
<evidence type="ECO:0000256" key="11">
    <source>
        <dbReference type="ARBA" id="ARBA00023008"/>
    </source>
</evidence>
<evidence type="ECO:0000256" key="9">
    <source>
        <dbReference type="ARBA" id="ARBA00022967"/>
    </source>
</evidence>
<evidence type="ECO:0000256" key="4">
    <source>
        <dbReference type="ARBA" id="ARBA00022692"/>
    </source>
</evidence>
<dbReference type="GO" id="GO:0005524">
    <property type="term" value="F:ATP binding"/>
    <property type="evidence" value="ECO:0007669"/>
    <property type="project" value="UniProtKB-UniRule"/>
</dbReference>
<dbReference type="InterPro" id="IPR023299">
    <property type="entry name" value="ATPase_P-typ_cyto_dom_N"/>
</dbReference>
<dbReference type="STRING" id="61635.BN85304770"/>
<dbReference type="PRINTS" id="PR00120">
    <property type="entry name" value="HATPASE"/>
</dbReference>
<evidence type="ECO:0000256" key="5">
    <source>
        <dbReference type="ARBA" id="ARBA00022723"/>
    </source>
</evidence>
<keyword evidence="16" id="KW-0378">Hydrolase</keyword>
<dbReference type="GO" id="GO:0055070">
    <property type="term" value="P:copper ion homeostasis"/>
    <property type="evidence" value="ECO:0007669"/>
    <property type="project" value="TreeGrafter"/>
</dbReference>
<keyword evidence="7" id="KW-0406">Ion transport</keyword>
<dbReference type="Pfam" id="PF00122">
    <property type="entry name" value="E1-E2_ATPase"/>
    <property type="match status" value="1"/>
</dbReference>
<dbReference type="SUPFAM" id="SSF81665">
    <property type="entry name" value="Calcium ATPase, transmembrane domain M"/>
    <property type="match status" value="1"/>
</dbReference>
<name>U4KR73_9MOLU</name>
<keyword evidence="3 13" id="KW-1003">Cell membrane</keyword>
<dbReference type="Pfam" id="PF00702">
    <property type="entry name" value="Hydrolase"/>
    <property type="match status" value="1"/>
</dbReference>
<evidence type="ECO:0000256" key="8">
    <source>
        <dbReference type="ARBA" id="ARBA00022840"/>
    </source>
</evidence>
<dbReference type="InterPro" id="IPR059000">
    <property type="entry name" value="ATPase_P-type_domA"/>
</dbReference>
<feature type="transmembrane region" description="Helical" evidence="13">
    <location>
        <begin position="687"/>
        <end position="706"/>
    </location>
</feature>
<dbReference type="HOGENOM" id="CLU_001771_11_2_14"/>
<comment type="subcellular location">
    <subcellularLocation>
        <location evidence="1">Cell membrane</location>
        <topology evidence="1">Multi-pass membrane protein</topology>
    </subcellularLocation>
</comment>
<keyword evidence="10 13" id="KW-1133">Transmembrane helix</keyword>
<dbReference type="FunFam" id="2.70.150.10:FF:000020">
    <property type="entry name" value="Copper-exporting P-type ATPase A"/>
    <property type="match status" value="1"/>
</dbReference>
<dbReference type="InterPro" id="IPR008250">
    <property type="entry name" value="ATPase_P-typ_transduc_dom_A_sf"/>
</dbReference>
<dbReference type="InterPro" id="IPR001757">
    <property type="entry name" value="P_typ_ATPase"/>
</dbReference>
<feature type="region of interest" description="Disordered" evidence="14">
    <location>
        <begin position="1"/>
        <end position="20"/>
    </location>
</feature>
<feature type="domain" description="P-type ATPase A" evidence="15">
    <location>
        <begin position="202"/>
        <end position="302"/>
    </location>
</feature>
<dbReference type="GO" id="GO:0043682">
    <property type="term" value="F:P-type divalent copper transporter activity"/>
    <property type="evidence" value="ECO:0007669"/>
    <property type="project" value="TreeGrafter"/>
</dbReference>